<dbReference type="PANTHER" id="PTHR30047:SF11">
    <property type="entry name" value="L-CARNITINE_GAMMA-BUTYROBETAINE ANTIPORTER"/>
    <property type="match status" value="1"/>
</dbReference>
<dbReference type="PANTHER" id="PTHR30047">
    <property type="entry name" value="HIGH-AFFINITY CHOLINE TRANSPORT PROTEIN-RELATED"/>
    <property type="match status" value="1"/>
</dbReference>
<feature type="transmembrane region" description="Helical" evidence="7">
    <location>
        <begin position="258"/>
        <end position="278"/>
    </location>
</feature>
<keyword evidence="4 7" id="KW-0812">Transmembrane</keyword>
<gene>
    <name evidence="8" type="ORF">P5F74_21115</name>
</gene>
<dbReference type="RefSeq" id="WP_328239173.1">
    <property type="nucleotide sequence ID" value="NZ_JAROAS010000072.1"/>
</dbReference>
<feature type="transmembrane region" description="Helical" evidence="7">
    <location>
        <begin position="82"/>
        <end position="106"/>
    </location>
</feature>
<dbReference type="NCBIfam" id="TIGR00842">
    <property type="entry name" value="bcct"/>
    <property type="match status" value="1"/>
</dbReference>
<evidence type="ECO:0000313" key="8">
    <source>
        <dbReference type="EMBL" id="MED4130616.1"/>
    </source>
</evidence>
<keyword evidence="6 7" id="KW-0472">Membrane</keyword>
<dbReference type="Pfam" id="PF02028">
    <property type="entry name" value="BCCT"/>
    <property type="match status" value="1"/>
</dbReference>
<evidence type="ECO:0000313" key="9">
    <source>
        <dbReference type="Proteomes" id="UP001341820"/>
    </source>
</evidence>
<evidence type="ECO:0000256" key="7">
    <source>
        <dbReference type="SAM" id="Phobius"/>
    </source>
</evidence>
<accession>A0ABU6NQZ9</accession>
<evidence type="ECO:0000256" key="3">
    <source>
        <dbReference type="ARBA" id="ARBA00022475"/>
    </source>
</evidence>
<name>A0ABU6NQZ9_9BACI</name>
<feature type="transmembrane region" description="Helical" evidence="7">
    <location>
        <begin position="401"/>
        <end position="425"/>
    </location>
</feature>
<evidence type="ECO:0000256" key="2">
    <source>
        <dbReference type="ARBA" id="ARBA00022448"/>
    </source>
</evidence>
<comment type="subcellular location">
    <subcellularLocation>
        <location evidence="1">Cell membrane</location>
        <topology evidence="1">Multi-pass membrane protein</topology>
    </subcellularLocation>
</comment>
<dbReference type="InterPro" id="IPR000060">
    <property type="entry name" value="BCCT_transptr"/>
</dbReference>
<comment type="caution">
    <text evidence="8">The sequence shown here is derived from an EMBL/GenBank/DDBJ whole genome shotgun (WGS) entry which is preliminary data.</text>
</comment>
<feature type="transmembrane region" description="Helical" evidence="7">
    <location>
        <begin position="135"/>
        <end position="158"/>
    </location>
</feature>
<protein>
    <submittedName>
        <fullName evidence="8">BCCT family transporter</fullName>
    </submittedName>
</protein>
<feature type="transmembrane region" description="Helical" evidence="7">
    <location>
        <begin position="226"/>
        <end position="246"/>
    </location>
</feature>
<evidence type="ECO:0000256" key="5">
    <source>
        <dbReference type="ARBA" id="ARBA00022989"/>
    </source>
</evidence>
<feature type="transmembrane region" description="Helical" evidence="7">
    <location>
        <begin position="9"/>
        <end position="29"/>
    </location>
</feature>
<organism evidence="8 9">
    <name type="scientific">Shouchella miscanthi</name>
    <dbReference type="NCBI Taxonomy" id="2598861"/>
    <lineage>
        <taxon>Bacteria</taxon>
        <taxon>Bacillati</taxon>
        <taxon>Bacillota</taxon>
        <taxon>Bacilli</taxon>
        <taxon>Bacillales</taxon>
        <taxon>Bacillaceae</taxon>
        <taxon>Shouchella</taxon>
    </lineage>
</organism>
<evidence type="ECO:0000256" key="6">
    <source>
        <dbReference type="ARBA" id="ARBA00023136"/>
    </source>
</evidence>
<feature type="transmembrane region" description="Helical" evidence="7">
    <location>
        <begin position="470"/>
        <end position="490"/>
    </location>
</feature>
<feature type="transmembrane region" description="Helical" evidence="7">
    <location>
        <begin position="445"/>
        <end position="464"/>
    </location>
</feature>
<keyword evidence="5 7" id="KW-1133">Transmembrane helix</keyword>
<dbReference type="EMBL" id="JAROAS010000072">
    <property type="protein sequence ID" value="MED4130616.1"/>
    <property type="molecule type" value="Genomic_DNA"/>
</dbReference>
<feature type="transmembrane region" description="Helical" evidence="7">
    <location>
        <begin position="190"/>
        <end position="214"/>
    </location>
</feature>
<feature type="transmembrane region" description="Helical" evidence="7">
    <location>
        <begin position="343"/>
        <end position="366"/>
    </location>
</feature>
<evidence type="ECO:0000256" key="1">
    <source>
        <dbReference type="ARBA" id="ARBA00004651"/>
    </source>
</evidence>
<evidence type="ECO:0000256" key="4">
    <source>
        <dbReference type="ARBA" id="ARBA00022692"/>
    </source>
</evidence>
<sequence length="501" mass="54886">MNRAKIDPLIFWSSIVVILIASLLLVLNQDVAEPFLNDVMNGITTRMDWVFQFVTFGLFIVLGWLAFGPYGRVRLGEGKPEFSTFSWGAMLFCAGMGTSIMFWSILEPLYYYTGPPFGLSPESTDAADWAVTYGLFHWGLSAWALYALPTVAIAYSFYVSKRPSLKISTALEGVLGKHAHGLLGKIIDILVIWSLVGGLGTSLGLGVPMVSAVIGDLIGVEQSLGLSIVIILFWTIIFSASAYSGLYKGIRKLSDINVYLALALAAFVLITGPTLFILSNFTNSLGLMLQNFVYMSFYTDPNASSGFPQTWTVFYWAWFAATAPFIGLFVARISRGRSIRQLVLSILLWGTVGSWLYFAVFGGYAIHLETNQLLSLTDILANEGEQAVIVEMLRSLPISTIVMTFFVILAFIFLATSLDSASYVLASIATKELKDEQEPARWHRVIWGVILSLLAISLISVGALRVVQTSAVIVAVPVVVLYGLFTVSLVRSLKKDFPKGG</sequence>
<keyword evidence="3" id="KW-1003">Cell membrane</keyword>
<keyword evidence="9" id="KW-1185">Reference proteome</keyword>
<feature type="transmembrane region" description="Helical" evidence="7">
    <location>
        <begin position="49"/>
        <end position="70"/>
    </location>
</feature>
<dbReference type="Proteomes" id="UP001341820">
    <property type="component" value="Unassembled WGS sequence"/>
</dbReference>
<proteinExistence type="predicted"/>
<reference evidence="8 9" key="1">
    <citation type="submission" date="2023-03" db="EMBL/GenBank/DDBJ databases">
        <title>Bacillus Genome Sequencing.</title>
        <authorList>
            <person name="Dunlap C."/>
        </authorList>
    </citation>
    <scope>NUCLEOTIDE SEQUENCE [LARGE SCALE GENOMIC DNA]</scope>
    <source>
        <strain evidence="8 9">B-4107</strain>
    </source>
</reference>
<feature type="transmembrane region" description="Helical" evidence="7">
    <location>
        <begin position="313"/>
        <end position="331"/>
    </location>
</feature>
<keyword evidence="2" id="KW-0813">Transport</keyword>